<dbReference type="EMBL" id="CP003630">
    <property type="protein sequence ID" value="AFZ21974.1"/>
    <property type="molecule type" value="Genomic_DNA"/>
</dbReference>
<dbReference type="RefSeq" id="WP_015186101.1">
    <property type="nucleotide sequence ID" value="NC_019738.1"/>
</dbReference>
<dbReference type="InterPro" id="IPR000340">
    <property type="entry name" value="Dual-sp_phosphatase_cat-dom"/>
</dbReference>
<dbReference type="GO" id="GO:0004721">
    <property type="term" value="F:phosphoprotein phosphatase activity"/>
    <property type="evidence" value="ECO:0007669"/>
    <property type="project" value="UniProtKB-KW"/>
</dbReference>
<evidence type="ECO:0000256" key="2">
    <source>
        <dbReference type="ARBA" id="ARBA00022801"/>
    </source>
</evidence>
<evidence type="ECO:0000313" key="5">
    <source>
        <dbReference type="EMBL" id="AFZ21974.1"/>
    </source>
</evidence>
<dbReference type="SUPFAM" id="SSF52799">
    <property type="entry name" value="(Phosphotyrosine protein) phosphatases II"/>
    <property type="match status" value="1"/>
</dbReference>
<dbReference type="InterPro" id="IPR020422">
    <property type="entry name" value="TYR_PHOSPHATASE_DUAL_dom"/>
</dbReference>
<dbReference type="HOGENOM" id="CLU_1625179_0_0_3"/>
<dbReference type="AlphaFoldDB" id="K9WQA0"/>
<evidence type="ECO:0000256" key="3">
    <source>
        <dbReference type="ARBA" id="ARBA00022912"/>
    </source>
</evidence>
<dbReference type="Gene3D" id="3.90.190.10">
    <property type="entry name" value="Protein tyrosine phosphatase superfamily"/>
    <property type="match status" value="1"/>
</dbReference>
<sequence>MYPIRPWLYIGKYRETLDYNMLYRSNICAMLQLAEKVQHPGISSLYISVEDGESLCFEKLKEGIEYVRLEKARSKNVLIACGAGLSRGVSFAIAVLKEEENLTLLEAFRQIQSEHSQARPHLELWQSLCEYYSEEVPYKNIVKLILEQTATAKRLPRIPEVSH</sequence>
<dbReference type="KEGG" id="mic:Mic7113_6391"/>
<reference evidence="5 6" key="1">
    <citation type="submission" date="2012-06" db="EMBL/GenBank/DDBJ databases">
        <title>Finished chromosome of genome of Microcoleus sp. PCC 7113.</title>
        <authorList>
            <consortium name="US DOE Joint Genome Institute"/>
            <person name="Gugger M."/>
            <person name="Coursin T."/>
            <person name="Rippka R."/>
            <person name="Tandeau De Marsac N."/>
            <person name="Huntemann M."/>
            <person name="Wei C.-L."/>
            <person name="Han J."/>
            <person name="Detter J.C."/>
            <person name="Han C."/>
            <person name="Tapia R."/>
            <person name="Chen A."/>
            <person name="Kyrpides N."/>
            <person name="Mavromatis K."/>
            <person name="Markowitz V."/>
            <person name="Szeto E."/>
            <person name="Ivanova N."/>
            <person name="Pagani I."/>
            <person name="Pati A."/>
            <person name="Goodwin L."/>
            <person name="Nordberg H.P."/>
            <person name="Cantor M.N."/>
            <person name="Hua S.X."/>
            <person name="Woyke T."/>
            <person name="Kerfeld C.A."/>
        </authorList>
    </citation>
    <scope>NUCLEOTIDE SEQUENCE [LARGE SCALE GENOMIC DNA]</scope>
    <source>
        <strain evidence="5 6">PCC 7113</strain>
    </source>
</reference>
<proteinExistence type="inferred from homology"/>
<dbReference type="OrthoDB" id="9806482at2"/>
<dbReference type="PANTHER" id="PTHR45961:SF2">
    <property type="entry name" value="PROTEIN CBG09952"/>
    <property type="match status" value="1"/>
</dbReference>
<dbReference type="eggNOG" id="COG2453">
    <property type="taxonomic scope" value="Bacteria"/>
</dbReference>
<accession>K9WQA0</accession>
<dbReference type="PANTHER" id="PTHR45961">
    <property type="entry name" value="IP21249P"/>
    <property type="match status" value="1"/>
</dbReference>
<gene>
    <name evidence="5" type="ORF">Mic7113_6391</name>
</gene>
<dbReference type="SMART" id="SM00195">
    <property type="entry name" value="DSPc"/>
    <property type="match status" value="1"/>
</dbReference>
<keyword evidence="3" id="KW-0904">Protein phosphatase</keyword>
<dbReference type="GO" id="GO:0005737">
    <property type="term" value="C:cytoplasm"/>
    <property type="evidence" value="ECO:0007669"/>
    <property type="project" value="TreeGrafter"/>
</dbReference>
<evidence type="ECO:0000259" key="4">
    <source>
        <dbReference type="SMART" id="SM00195"/>
    </source>
</evidence>
<keyword evidence="6" id="KW-1185">Reference proteome</keyword>
<dbReference type="InterPro" id="IPR052103">
    <property type="entry name" value="Dual_spec_Phospatases"/>
</dbReference>
<evidence type="ECO:0000256" key="1">
    <source>
        <dbReference type="ARBA" id="ARBA00008601"/>
    </source>
</evidence>
<dbReference type="Pfam" id="PF00782">
    <property type="entry name" value="DSPc"/>
    <property type="match status" value="1"/>
</dbReference>
<dbReference type="InterPro" id="IPR029021">
    <property type="entry name" value="Prot-tyrosine_phosphatase-like"/>
</dbReference>
<name>K9WQA0_9CYAN</name>
<dbReference type="STRING" id="1173027.Mic7113_6391"/>
<evidence type="ECO:0000313" key="6">
    <source>
        <dbReference type="Proteomes" id="UP000010471"/>
    </source>
</evidence>
<dbReference type="Proteomes" id="UP000010471">
    <property type="component" value="Chromosome"/>
</dbReference>
<keyword evidence="2" id="KW-0378">Hydrolase</keyword>
<feature type="domain" description="Tyrosine-protein phosphatase" evidence="4">
    <location>
        <begin position="1"/>
        <end position="134"/>
    </location>
</feature>
<organism evidence="5 6">
    <name type="scientific">Allocoleopsis franciscana PCC 7113</name>
    <dbReference type="NCBI Taxonomy" id="1173027"/>
    <lineage>
        <taxon>Bacteria</taxon>
        <taxon>Bacillati</taxon>
        <taxon>Cyanobacteriota</taxon>
        <taxon>Cyanophyceae</taxon>
        <taxon>Coleofasciculales</taxon>
        <taxon>Coleofasciculaceae</taxon>
        <taxon>Allocoleopsis</taxon>
        <taxon>Allocoleopsis franciscana</taxon>
    </lineage>
</organism>
<protein>
    <recommendedName>
        <fullName evidence="4">Tyrosine-protein phosphatase domain-containing protein</fullName>
    </recommendedName>
</protein>
<dbReference type="CDD" id="cd14498">
    <property type="entry name" value="DSP"/>
    <property type="match status" value="1"/>
</dbReference>
<comment type="similarity">
    <text evidence="1">Belongs to the protein-tyrosine phosphatase family. Non-receptor class dual specificity subfamily.</text>
</comment>